<accession>A0AA95NLS5</accession>
<dbReference type="Proteomes" id="UP001177769">
    <property type="component" value="Chromosome"/>
</dbReference>
<feature type="transmembrane region" description="Helical" evidence="6">
    <location>
        <begin position="128"/>
        <end position="146"/>
    </location>
</feature>
<feature type="transmembrane region" description="Helical" evidence="6">
    <location>
        <begin position="197"/>
        <end position="217"/>
    </location>
</feature>
<dbReference type="InterPro" id="IPR001123">
    <property type="entry name" value="LeuE-type"/>
</dbReference>
<reference evidence="7" key="1">
    <citation type="submission" date="2023-01" db="EMBL/GenBank/DDBJ databases">
        <title>Whole genome sequence of Paucibacter sp. S2-9 isolated from pond sediment.</title>
        <authorList>
            <person name="Jung J.Y."/>
        </authorList>
    </citation>
    <scope>NUCLEOTIDE SEQUENCE</scope>
    <source>
        <strain evidence="7">S2-9</strain>
    </source>
</reference>
<evidence type="ECO:0000256" key="6">
    <source>
        <dbReference type="SAM" id="Phobius"/>
    </source>
</evidence>
<dbReference type="PANTHER" id="PTHR30086">
    <property type="entry name" value="ARGININE EXPORTER PROTEIN ARGO"/>
    <property type="match status" value="1"/>
</dbReference>
<evidence type="ECO:0000256" key="3">
    <source>
        <dbReference type="ARBA" id="ARBA00022692"/>
    </source>
</evidence>
<dbReference type="GO" id="GO:0015171">
    <property type="term" value="F:amino acid transmembrane transporter activity"/>
    <property type="evidence" value="ECO:0007669"/>
    <property type="project" value="TreeGrafter"/>
</dbReference>
<comment type="subcellular location">
    <subcellularLocation>
        <location evidence="1">Cell membrane</location>
        <topology evidence="1">Multi-pass membrane protein</topology>
    </subcellularLocation>
</comment>
<dbReference type="AlphaFoldDB" id="A0AA95NLS5"/>
<keyword evidence="5 6" id="KW-0472">Membrane</keyword>
<protein>
    <submittedName>
        <fullName evidence="7">LysE family translocator</fullName>
    </submittedName>
</protein>
<dbReference type="RefSeq" id="WP_285234616.1">
    <property type="nucleotide sequence ID" value="NZ_CP116346.1"/>
</dbReference>
<dbReference type="Pfam" id="PF01810">
    <property type="entry name" value="LysE"/>
    <property type="match status" value="1"/>
</dbReference>
<dbReference type="PANTHER" id="PTHR30086:SF20">
    <property type="entry name" value="ARGININE EXPORTER PROTEIN ARGO-RELATED"/>
    <property type="match status" value="1"/>
</dbReference>
<evidence type="ECO:0000256" key="4">
    <source>
        <dbReference type="ARBA" id="ARBA00022989"/>
    </source>
</evidence>
<keyword evidence="4 6" id="KW-1133">Transmembrane helix</keyword>
<keyword evidence="2" id="KW-1003">Cell membrane</keyword>
<feature type="transmembrane region" description="Helical" evidence="6">
    <location>
        <begin position="158"/>
        <end position="185"/>
    </location>
</feature>
<keyword evidence="3 6" id="KW-0812">Transmembrane</keyword>
<proteinExistence type="predicted"/>
<gene>
    <name evidence="7" type="ORF">PFX98_07765</name>
</gene>
<dbReference type="GO" id="GO:0005886">
    <property type="term" value="C:plasma membrane"/>
    <property type="evidence" value="ECO:0007669"/>
    <property type="project" value="UniProtKB-SubCell"/>
</dbReference>
<evidence type="ECO:0000313" key="7">
    <source>
        <dbReference type="EMBL" id="WIT13501.1"/>
    </source>
</evidence>
<sequence length="218" mass="22462">MDASHSLWMFFLLTLGIIVLPGMDMAYVAGHALQSGWRGGLLALAGIVAGGVVHVLLNLSGLAALLMLLPGAFALMLVAGSLYLGWIGWQMLRSAWMVAAPAGAPPAAAVKAQAQAPGRVFFSGMANCLLNPKAYAFMLAVFPAFLRSPERAPLAQALWLTLIIAANQIVVYGAVLLASLGALRGQRAGGGAATQRWLAGGVGALLMGMAAATLAQLR</sequence>
<name>A0AA95NLS5_9BURK</name>
<evidence type="ECO:0000256" key="5">
    <source>
        <dbReference type="ARBA" id="ARBA00023136"/>
    </source>
</evidence>
<evidence type="ECO:0000313" key="8">
    <source>
        <dbReference type="Proteomes" id="UP001177769"/>
    </source>
</evidence>
<evidence type="ECO:0000256" key="2">
    <source>
        <dbReference type="ARBA" id="ARBA00022475"/>
    </source>
</evidence>
<feature type="transmembrane region" description="Helical" evidence="6">
    <location>
        <begin position="63"/>
        <end position="87"/>
    </location>
</feature>
<feature type="transmembrane region" description="Helical" evidence="6">
    <location>
        <begin position="6"/>
        <end position="27"/>
    </location>
</feature>
<feature type="transmembrane region" description="Helical" evidence="6">
    <location>
        <begin position="39"/>
        <end position="57"/>
    </location>
</feature>
<dbReference type="KEGG" id="pais:PFX98_07765"/>
<dbReference type="EMBL" id="CP116346">
    <property type="protein sequence ID" value="WIT13501.1"/>
    <property type="molecule type" value="Genomic_DNA"/>
</dbReference>
<organism evidence="7 8">
    <name type="scientific">Paucibacter sediminis</name>
    <dbReference type="NCBI Taxonomy" id="3019553"/>
    <lineage>
        <taxon>Bacteria</taxon>
        <taxon>Pseudomonadati</taxon>
        <taxon>Pseudomonadota</taxon>
        <taxon>Betaproteobacteria</taxon>
        <taxon>Burkholderiales</taxon>
        <taxon>Sphaerotilaceae</taxon>
        <taxon>Roseateles</taxon>
    </lineage>
</organism>
<keyword evidence="8" id="KW-1185">Reference proteome</keyword>
<evidence type="ECO:0000256" key="1">
    <source>
        <dbReference type="ARBA" id="ARBA00004651"/>
    </source>
</evidence>